<reference evidence="1 2" key="1">
    <citation type="submission" date="2020-06" db="EMBL/GenBank/DDBJ databases">
        <authorList>
            <person name="Li R."/>
            <person name="Bekaert M."/>
        </authorList>
    </citation>
    <scope>NUCLEOTIDE SEQUENCE [LARGE SCALE GENOMIC DNA]</scope>
    <source>
        <strain evidence="2">wild</strain>
    </source>
</reference>
<keyword evidence="2" id="KW-1185">Reference proteome</keyword>
<accession>A0A6J8DX12</accession>
<protein>
    <recommendedName>
        <fullName evidence="3">Reverse transcriptase domain-containing protein</fullName>
    </recommendedName>
</protein>
<evidence type="ECO:0008006" key="3">
    <source>
        <dbReference type="Google" id="ProtNLM"/>
    </source>
</evidence>
<dbReference type="AlphaFoldDB" id="A0A6J8DX12"/>
<name>A0A6J8DX12_MYTCO</name>
<sequence>MKSRVGMKIGNIYTGTPTCADDIALLSDDVEDLQIMLNTVLRNAKQDRVTIHPTKTNAVILNKGKTCRIATGTYLLQTNIAKFSNKKETATCPLCGLEEEDMIHMPTSCILLHDVRKTHLLRLKDIIIGYIGLRQWNETFVNKQSVTQLIVDPRFYSQTLKSLSNLAHITKATSEMCYEIHHKRLKLKLELNITKEFPTNKQQSFLDFRDNTFKQTV</sequence>
<evidence type="ECO:0000313" key="2">
    <source>
        <dbReference type="Proteomes" id="UP000507470"/>
    </source>
</evidence>
<dbReference type="Proteomes" id="UP000507470">
    <property type="component" value="Unassembled WGS sequence"/>
</dbReference>
<dbReference type="EMBL" id="CACVKT020007992">
    <property type="protein sequence ID" value="CAC5412277.1"/>
    <property type="molecule type" value="Genomic_DNA"/>
</dbReference>
<proteinExistence type="predicted"/>
<dbReference type="OrthoDB" id="6255742at2759"/>
<organism evidence="1 2">
    <name type="scientific">Mytilus coruscus</name>
    <name type="common">Sea mussel</name>
    <dbReference type="NCBI Taxonomy" id="42192"/>
    <lineage>
        <taxon>Eukaryota</taxon>
        <taxon>Metazoa</taxon>
        <taxon>Spiralia</taxon>
        <taxon>Lophotrochozoa</taxon>
        <taxon>Mollusca</taxon>
        <taxon>Bivalvia</taxon>
        <taxon>Autobranchia</taxon>
        <taxon>Pteriomorphia</taxon>
        <taxon>Mytilida</taxon>
        <taxon>Mytiloidea</taxon>
        <taxon>Mytilidae</taxon>
        <taxon>Mytilinae</taxon>
        <taxon>Mytilus</taxon>
    </lineage>
</organism>
<evidence type="ECO:0000313" key="1">
    <source>
        <dbReference type="EMBL" id="CAC5412277.1"/>
    </source>
</evidence>
<gene>
    <name evidence="1" type="ORF">MCOR_45275</name>
</gene>